<dbReference type="InterPro" id="IPR002110">
    <property type="entry name" value="Ankyrin_rpt"/>
</dbReference>
<keyword evidence="2" id="KW-0472">Membrane</keyword>
<evidence type="ECO:0000256" key="2">
    <source>
        <dbReference type="SAM" id="Phobius"/>
    </source>
</evidence>
<feature type="transmembrane region" description="Helical" evidence="2">
    <location>
        <begin position="748"/>
        <end position="773"/>
    </location>
</feature>
<evidence type="ECO:0000313" key="5">
    <source>
        <dbReference type="Proteomes" id="UP000316621"/>
    </source>
</evidence>
<name>A0A4Y7K2Y2_PAPSO</name>
<dbReference type="PANTHER" id="PTHR24177:SF365">
    <property type="entry name" value="ANKYRIN REPEAT-CONTAINING PROTEIN NPR4-LIKE ISOFORM X1"/>
    <property type="match status" value="1"/>
</dbReference>
<accession>A0A4Y7K2Y2</accession>
<dbReference type="Gramene" id="RZC66269">
    <property type="protein sequence ID" value="RZC66269"/>
    <property type="gene ID" value="C5167_009960"/>
</dbReference>
<dbReference type="Proteomes" id="UP000316621">
    <property type="component" value="Chromosome 6"/>
</dbReference>
<dbReference type="STRING" id="3469.A0A4Y7K2Y2"/>
<protein>
    <recommendedName>
        <fullName evidence="3">PGG domain-containing protein</fullName>
    </recommendedName>
</protein>
<keyword evidence="2" id="KW-0812">Transmembrane</keyword>
<dbReference type="GO" id="GO:0016020">
    <property type="term" value="C:membrane"/>
    <property type="evidence" value="ECO:0007669"/>
    <property type="project" value="TreeGrafter"/>
</dbReference>
<dbReference type="AlphaFoldDB" id="A0A4Y7K2Y2"/>
<proteinExistence type="predicted"/>
<feature type="region of interest" description="Disordered" evidence="1">
    <location>
        <begin position="375"/>
        <end position="405"/>
    </location>
</feature>
<dbReference type="Pfam" id="PF12796">
    <property type="entry name" value="Ank_2"/>
    <property type="match status" value="1"/>
</dbReference>
<dbReference type="OrthoDB" id="1874159at2759"/>
<dbReference type="SUPFAM" id="SSF48403">
    <property type="entry name" value="Ankyrin repeat"/>
    <property type="match status" value="1"/>
</dbReference>
<dbReference type="PANTHER" id="PTHR24177">
    <property type="entry name" value="CASKIN"/>
    <property type="match status" value="1"/>
</dbReference>
<evidence type="ECO:0000259" key="3">
    <source>
        <dbReference type="Pfam" id="PF13962"/>
    </source>
</evidence>
<evidence type="ECO:0000256" key="1">
    <source>
        <dbReference type="SAM" id="MobiDB-lite"/>
    </source>
</evidence>
<dbReference type="InterPro" id="IPR036770">
    <property type="entry name" value="Ankyrin_rpt-contain_sf"/>
</dbReference>
<feature type="region of interest" description="Disordered" evidence="1">
    <location>
        <begin position="331"/>
        <end position="353"/>
    </location>
</feature>
<dbReference type="Pfam" id="PF13962">
    <property type="entry name" value="PGG"/>
    <property type="match status" value="1"/>
</dbReference>
<sequence>MSTTREGDEHNHEPQEARLQRIESSNIAGIELMLSKLVDSLAHNQRQMLETQAQSQQHLLELLTTNFNKGLEEVLRQQNKALANSIGEKKVKADEKKQKTTETAAVPYIVEEYEDLFYAAYYGEWEDAKKYFEAHPDSIKKAITSESDTALHVAVKFTEWEFVEEIVKFVSRDVLEIKEKSGLTALHMAAALGNVEAAQSMVKKNRKLIKLRDNDGNIPLETAISNVSDGQNKTVEYLYTETLKYYPSLFSGPQGAKLLCCAIEASFFDVAISIVEQFPDLAMEKIEKREMYVLESIVCRPFSFLSGTKLSWWQRFVYSLIRVDMRSPYDKLDSEEDKENPPENQESTIRDEENLLESSEGLMIRDEDNHLENSQLPITDEENPLDSLDGQIGNEENENDETESDKLSVVSSVVSSIKSSASNKGMLKKFISGHIMPFYTKVPLVKRLYSEKLMHKQAVILVQKMLEQIDENTATITEVIDFLNKTCVVDTAIKYGITEFIVECLSIFPFAGDETMIQIAIAERNEKILNLILETSEDQKDDLLSKIDENGNSILHYVAKIAPSYQLNSVSGAVLQMQRETQWYKGIESMVHPILKHTRNVNGDTAQFVFIEEHKKLVATGEKWMKETSGSCMVVATLIATVAFAAAFTVPGGNISDPDNPRNGVPIFLTKNTFAMFALADAVALFSSITSVIMFLAIMSSRYAEEDFLKSLPQKLIIGLANLFLSMASILVAFGAAFTLVLRHRYSWAPIPIAVFGFISVFLFASLEFPLFLEMVRLTYWPRVLKAKNRRPIFSEKEVRRTFKQNSIKRKAKKDN</sequence>
<feature type="domain" description="PGG" evidence="3">
    <location>
        <begin position="622"/>
        <end position="740"/>
    </location>
</feature>
<dbReference type="SMART" id="SM00248">
    <property type="entry name" value="ANK"/>
    <property type="match status" value="4"/>
</dbReference>
<dbReference type="Gene3D" id="1.25.40.20">
    <property type="entry name" value="Ankyrin repeat-containing domain"/>
    <property type="match status" value="1"/>
</dbReference>
<organism evidence="4 5">
    <name type="scientific">Papaver somniferum</name>
    <name type="common">Opium poppy</name>
    <dbReference type="NCBI Taxonomy" id="3469"/>
    <lineage>
        <taxon>Eukaryota</taxon>
        <taxon>Viridiplantae</taxon>
        <taxon>Streptophyta</taxon>
        <taxon>Embryophyta</taxon>
        <taxon>Tracheophyta</taxon>
        <taxon>Spermatophyta</taxon>
        <taxon>Magnoliopsida</taxon>
        <taxon>Ranunculales</taxon>
        <taxon>Papaveraceae</taxon>
        <taxon>Papaveroideae</taxon>
        <taxon>Papaver</taxon>
    </lineage>
</organism>
<dbReference type="EMBL" id="CM010720">
    <property type="protein sequence ID" value="RZC66269.1"/>
    <property type="molecule type" value="Genomic_DNA"/>
</dbReference>
<feature type="transmembrane region" description="Helical" evidence="2">
    <location>
        <begin position="673"/>
        <end position="699"/>
    </location>
</feature>
<gene>
    <name evidence="4" type="ORF">C5167_009960</name>
</gene>
<reference evidence="4 5" key="1">
    <citation type="journal article" date="2018" name="Science">
        <title>The opium poppy genome and morphinan production.</title>
        <authorList>
            <person name="Guo L."/>
            <person name="Winzer T."/>
            <person name="Yang X."/>
            <person name="Li Y."/>
            <person name="Ning Z."/>
            <person name="He Z."/>
            <person name="Teodor R."/>
            <person name="Lu Y."/>
            <person name="Bowser T.A."/>
            <person name="Graham I.A."/>
            <person name="Ye K."/>
        </authorList>
    </citation>
    <scope>NUCLEOTIDE SEQUENCE [LARGE SCALE GENOMIC DNA]</scope>
    <source>
        <strain evidence="5">cv. HN1</strain>
        <tissue evidence="4">Leaves</tissue>
    </source>
</reference>
<evidence type="ECO:0000313" key="4">
    <source>
        <dbReference type="EMBL" id="RZC66269.1"/>
    </source>
</evidence>
<dbReference type="InterPro" id="IPR026961">
    <property type="entry name" value="PGG_dom"/>
</dbReference>
<keyword evidence="5" id="KW-1185">Reference proteome</keyword>
<feature type="transmembrane region" description="Helical" evidence="2">
    <location>
        <begin position="720"/>
        <end position="742"/>
    </location>
</feature>
<keyword evidence="2" id="KW-1133">Transmembrane helix</keyword>